<accession>A0A439CNX4</accession>
<organism evidence="2 3">
    <name type="scientific">Xylaria grammica</name>
    <dbReference type="NCBI Taxonomy" id="363999"/>
    <lineage>
        <taxon>Eukaryota</taxon>
        <taxon>Fungi</taxon>
        <taxon>Dikarya</taxon>
        <taxon>Ascomycota</taxon>
        <taxon>Pezizomycotina</taxon>
        <taxon>Sordariomycetes</taxon>
        <taxon>Xylariomycetidae</taxon>
        <taxon>Xylariales</taxon>
        <taxon>Xylariaceae</taxon>
        <taxon>Xylaria</taxon>
    </lineage>
</organism>
<keyword evidence="3" id="KW-1185">Reference proteome</keyword>
<dbReference type="EMBL" id="RYZI01000687">
    <property type="protein sequence ID" value="RWA03853.1"/>
    <property type="molecule type" value="Genomic_DNA"/>
</dbReference>
<sequence length="131" mass="14207">MAAFASPTTSLPHLSITLPPAEPIPQPPPTPPPTPPPQAADASSPPHPRPVSLTTFPFTPPQTPSLPPADVSSPSSPSFPPISLARPESQSQSRPKRPRLLAPSSWWPRPQQPLTSWAYRLRIRSLDCFVY</sequence>
<comment type="caution">
    <text evidence="2">The sequence shown here is derived from an EMBL/GenBank/DDBJ whole genome shotgun (WGS) entry which is preliminary data.</text>
</comment>
<feature type="compositionally biased region" description="Pro residues" evidence="1">
    <location>
        <begin position="58"/>
        <end position="67"/>
    </location>
</feature>
<name>A0A439CNX4_9PEZI</name>
<dbReference type="AlphaFoldDB" id="A0A439CNX4"/>
<proteinExistence type="predicted"/>
<feature type="region of interest" description="Disordered" evidence="1">
    <location>
        <begin position="1"/>
        <end position="111"/>
    </location>
</feature>
<reference evidence="2 3" key="1">
    <citation type="submission" date="2018-12" db="EMBL/GenBank/DDBJ databases">
        <title>Draft genome sequence of Xylaria grammica IHI A82.</title>
        <authorList>
            <person name="Buettner E."/>
            <person name="Kellner H."/>
        </authorList>
    </citation>
    <scope>NUCLEOTIDE SEQUENCE [LARGE SCALE GENOMIC DNA]</scope>
    <source>
        <strain evidence="2 3">IHI A82</strain>
    </source>
</reference>
<feature type="compositionally biased region" description="Polar residues" evidence="1">
    <location>
        <begin position="1"/>
        <end position="12"/>
    </location>
</feature>
<dbReference type="Proteomes" id="UP000286045">
    <property type="component" value="Unassembled WGS sequence"/>
</dbReference>
<evidence type="ECO:0000256" key="1">
    <source>
        <dbReference type="SAM" id="MobiDB-lite"/>
    </source>
</evidence>
<feature type="compositionally biased region" description="Pro residues" evidence="1">
    <location>
        <begin position="20"/>
        <end position="38"/>
    </location>
</feature>
<protein>
    <submittedName>
        <fullName evidence="2">Uncharacterized protein</fullName>
    </submittedName>
</protein>
<gene>
    <name evidence="2" type="ORF">EKO27_g11253</name>
</gene>
<evidence type="ECO:0000313" key="3">
    <source>
        <dbReference type="Proteomes" id="UP000286045"/>
    </source>
</evidence>
<evidence type="ECO:0000313" key="2">
    <source>
        <dbReference type="EMBL" id="RWA03853.1"/>
    </source>
</evidence>